<feature type="domain" description="GP-PDE" evidence="1">
    <location>
        <begin position="6"/>
        <end position="243"/>
    </location>
</feature>
<proteinExistence type="predicted"/>
<dbReference type="AlphaFoldDB" id="A0A809RL14"/>
<protein>
    <submittedName>
        <fullName evidence="2">Glycerophosphodiester phosphodiesterase</fullName>
    </submittedName>
</protein>
<dbReference type="InterPro" id="IPR030395">
    <property type="entry name" value="GP_PDE_dom"/>
</dbReference>
<dbReference type="GO" id="GO:0006629">
    <property type="term" value="P:lipid metabolic process"/>
    <property type="evidence" value="ECO:0007669"/>
    <property type="project" value="InterPro"/>
</dbReference>
<accession>A0A809RL14</accession>
<evidence type="ECO:0000313" key="2">
    <source>
        <dbReference type="EMBL" id="BBO20172.1"/>
    </source>
</evidence>
<dbReference type="PROSITE" id="PS50007">
    <property type="entry name" value="PIPLC_X_DOMAIN"/>
    <property type="match status" value="1"/>
</dbReference>
<evidence type="ECO:0000259" key="1">
    <source>
        <dbReference type="PROSITE" id="PS51704"/>
    </source>
</evidence>
<dbReference type="InterPro" id="IPR017946">
    <property type="entry name" value="PLC-like_Pdiesterase_TIM-brl"/>
</dbReference>
<dbReference type="EMBL" id="AP021857">
    <property type="protein sequence ID" value="BBO20172.1"/>
    <property type="molecule type" value="Genomic_DNA"/>
</dbReference>
<name>A0A809RL14_9PROT</name>
<dbReference type="NCBIfam" id="NF006989">
    <property type="entry name" value="PRK09454.1"/>
    <property type="match status" value="1"/>
</dbReference>
<dbReference type="PROSITE" id="PS51704">
    <property type="entry name" value="GP_PDE"/>
    <property type="match status" value="1"/>
</dbReference>
<evidence type="ECO:0000313" key="3">
    <source>
        <dbReference type="Proteomes" id="UP000662914"/>
    </source>
</evidence>
<reference evidence="2" key="1">
    <citation type="journal article" name="DNA Res.">
        <title>The physiological potential of anammox bacteria as revealed by their core genome structure.</title>
        <authorList>
            <person name="Okubo T."/>
            <person name="Toyoda A."/>
            <person name="Fukuhara K."/>
            <person name="Uchiyama I."/>
            <person name="Harigaya Y."/>
            <person name="Kuroiwa M."/>
            <person name="Suzuki T."/>
            <person name="Murakami Y."/>
            <person name="Suwa Y."/>
            <person name="Takami H."/>
        </authorList>
    </citation>
    <scope>NUCLEOTIDE SEQUENCE</scope>
    <source>
        <strain evidence="2">317325-3</strain>
    </source>
</reference>
<dbReference type="PANTHER" id="PTHR46211:SF1">
    <property type="entry name" value="GLYCEROPHOSPHODIESTER PHOSPHODIESTERASE, CYTOPLASMIC"/>
    <property type="match status" value="1"/>
</dbReference>
<dbReference type="SUPFAM" id="SSF51695">
    <property type="entry name" value="PLC-like phosphodiesterases"/>
    <property type="match status" value="1"/>
</dbReference>
<gene>
    <name evidence="2" type="ORF">DSYM_08710</name>
</gene>
<dbReference type="PANTHER" id="PTHR46211">
    <property type="entry name" value="GLYCEROPHOSPHORYL DIESTER PHOSPHODIESTERASE"/>
    <property type="match status" value="1"/>
</dbReference>
<dbReference type="Pfam" id="PF03009">
    <property type="entry name" value="GDPD"/>
    <property type="match status" value="1"/>
</dbReference>
<organism evidence="2 3">
    <name type="scientific">Candidatus Desulfobacillus denitrificans</name>
    <dbReference type="NCBI Taxonomy" id="2608985"/>
    <lineage>
        <taxon>Bacteria</taxon>
        <taxon>Pseudomonadati</taxon>
        <taxon>Pseudomonadota</taxon>
        <taxon>Betaproteobacteria</taxon>
        <taxon>Candidatus Desulfobacillus</taxon>
    </lineage>
</organism>
<dbReference type="KEGG" id="ddz:DSYM_08710"/>
<dbReference type="Gene3D" id="3.20.20.190">
    <property type="entry name" value="Phosphatidylinositol (PI) phosphodiesterase"/>
    <property type="match status" value="1"/>
</dbReference>
<dbReference type="Proteomes" id="UP000662914">
    <property type="component" value="Chromosome"/>
</dbReference>
<dbReference type="GO" id="GO:0008081">
    <property type="term" value="F:phosphoric diester hydrolase activity"/>
    <property type="evidence" value="ECO:0007669"/>
    <property type="project" value="InterPro"/>
</dbReference>
<sequence length="244" mass="26126">MDWPHPRLIAHRCGGALAPENTLAGLRKAFELGYRAVEFDVMLSGDGTPVLIHDETLERTTDGRGRVADASDAELARLDAGSWRGAQFAGEPLPSFGEAAELCQALGLWANVEIKPSTGHETETGRKAALAARELWSGLPPPLLSSFSLEALAAAREAAPELPRGLLFVAPPADWLATCRRLACVSLHCSRDHFSPPLLAEARAARIPLLLYTIDDPDDAGELLRQGVAALFTDRPDLLPARAG</sequence>